<accession>A0A9P5XDU4</accession>
<protein>
    <submittedName>
        <fullName evidence="2">Uncharacterized protein</fullName>
    </submittedName>
</protein>
<dbReference type="EMBL" id="MU151147">
    <property type="protein sequence ID" value="KAF9448860.1"/>
    <property type="molecule type" value="Genomic_DNA"/>
</dbReference>
<evidence type="ECO:0000256" key="1">
    <source>
        <dbReference type="SAM" id="SignalP"/>
    </source>
</evidence>
<keyword evidence="3" id="KW-1185">Reference proteome</keyword>
<organism evidence="2 3">
    <name type="scientific">Macrolepiota fuliginosa MF-IS2</name>
    <dbReference type="NCBI Taxonomy" id="1400762"/>
    <lineage>
        <taxon>Eukaryota</taxon>
        <taxon>Fungi</taxon>
        <taxon>Dikarya</taxon>
        <taxon>Basidiomycota</taxon>
        <taxon>Agaricomycotina</taxon>
        <taxon>Agaricomycetes</taxon>
        <taxon>Agaricomycetidae</taxon>
        <taxon>Agaricales</taxon>
        <taxon>Agaricineae</taxon>
        <taxon>Agaricaceae</taxon>
        <taxon>Macrolepiota</taxon>
    </lineage>
</organism>
<keyword evidence="1" id="KW-0732">Signal</keyword>
<reference evidence="2" key="1">
    <citation type="submission" date="2020-11" db="EMBL/GenBank/DDBJ databases">
        <authorList>
            <consortium name="DOE Joint Genome Institute"/>
            <person name="Ahrendt S."/>
            <person name="Riley R."/>
            <person name="Andreopoulos W."/>
            <person name="Labutti K."/>
            <person name="Pangilinan J."/>
            <person name="Ruiz-Duenas F.J."/>
            <person name="Barrasa J.M."/>
            <person name="Sanchez-Garcia M."/>
            <person name="Camarero S."/>
            <person name="Miyauchi S."/>
            <person name="Serrano A."/>
            <person name="Linde D."/>
            <person name="Babiker R."/>
            <person name="Drula E."/>
            <person name="Ayuso-Fernandez I."/>
            <person name="Pacheco R."/>
            <person name="Padilla G."/>
            <person name="Ferreira P."/>
            <person name="Barriuso J."/>
            <person name="Kellner H."/>
            <person name="Castanera R."/>
            <person name="Alfaro M."/>
            <person name="Ramirez L."/>
            <person name="Pisabarro A.G."/>
            <person name="Kuo A."/>
            <person name="Tritt A."/>
            <person name="Lipzen A."/>
            <person name="He G."/>
            <person name="Yan M."/>
            <person name="Ng V."/>
            <person name="Cullen D."/>
            <person name="Martin F."/>
            <person name="Rosso M.-N."/>
            <person name="Henrissat B."/>
            <person name="Hibbett D."/>
            <person name="Martinez A.T."/>
            <person name="Grigoriev I.V."/>
        </authorList>
    </citation>
    <scope>NUCLEOTIDE SEQUENCE</scope>
    <source>
        <strain evidence="2">MF-IS2</strain>
    </source>
</reference>
<feature type="signal peptide" evidence="1">
    <location>
        <begin position="1"/>
        <end position="21"/>
    </location>
</feature>
<evidence type="ECO:0000313" key="2">
    <source>
        <dbReference type="EMBL" id="KAF9448860.1"/>
    </source>
</evidence>
<dbReference type="AlphaFoldDB" id="A0A9P5XDU4"/>
<comment type="caution">
    <text evidence="2">The sequence shown here is derived from an EMBL/GenBank/DDBJ whole genome shotgun (WGS) entry which is preliminary data.</text>
</comment>
<dbReference type="Proteomes" id="UP000807342">
    <property type="component" value="Unassembled WGS sequence"/>
</dbReference>
<gene>
    <name evidence="2" type="ORF">P691DRAFT_595099</name>
</gene>
<evidence type="ECO:0000313" key="3">
    <source>
        <dbReference type="Proteomes" id="UP000807342"/>
    </source>
</evidence>
<sequence length="133" mass="14917">MDMSSLTLLWLWFIFVGRKNGDVSMTMLRTLEKLETGDKGLDKKWVPYQASPVWLPTSLAPAPVDAPKSQPPSDPFGLWAHWKALAKRSTTGPFMSETDVFLLCISEPHRMVLDGLESHLRGDSNESKSMGIR</sequence>
<name>A0A9P5XDU4_9AGAR</name>
<proteinExistence type="predicted"/>
<feature type="chain" id="PRO_5040319558" evidence="1">
    <location>
        <begin position="22"/>
        <end position="133"/>
    </location>
</feature>